<evidence type="ECO:0000313" key="13">
    <source>
        <dbReference type="Proteomes" id="UP001430953"/>
    </source>
</evidence>
<dbReference type="Proteomes" id="UP001430953">
    <property type="component" value="Unassembled WGS sequence"/>
</dbReference>
<dbReference type="AlphaFoldDB" id="A0AAW2G2V1"/>
<dbReference type="PANTHER" id="PTHR15223">
    <property type="entry name" value="NADH-UBIQUINONE OXIDOREDUCTASE AGGG SUBUNIT"/>
    <property type="match status" value="1"/>
</dbReference>
<keyword evidence="10" id="KW-0496">Mitochondrion</keyword>
<organism evidence="12 13">
    <name type="scientific">Cardiocondyla obscurior</name>
    <dbReference type="NCBI Taxonomy" id="286306"/>
    <lineage>
        <taxon>Eukaryota</taxon>
        <taxon>Metazoa</taxon>
        <taxon>Ecdysozoa</taxon>
        <taxon>Arthropoda</taxon>
        <taxon>Hexapoda</taxon>
        <taxon>Insecta</taxon>
        <taxon>Pterygota</taxon>
        <taxon>Neoptera</taxon>
        <taxon>Endopterygota</taxon>
        <taxon>Hymenoptera</taxon>
        <taxon>Apocrita</taxon>
        <taxon>Aculeata</taxon>
        <taxon>Formicoidea</taxon>
        <taxon>Formicidae</taxon>
        <taxon>Myrmicinae</taxon>
        <taxon>Cardiocondyla</taxon>
    </lineage>
</organism>
<evidence type="ECO:0008006" key="14">
    <source>
        <dbReference type="Google" id="ProtNLM"/>
    </source>
</evidence>
<dbReference type="PANTHER" id="PTHR15223:SF1">
    <property type="entry name" value="NADH DEHYDROGENASE [UBIQUINONE] 1 BETA SUBCOMPLEX SUBUNIT 2, MITOCHONDRIAL"/>
    <property type="match status" value="1"/>
</dbReference>
<evidence type="ECO:0000256" key="1">
    <source>
        <dbReference type="ARBA" id="ARBA00003195"/>
    </source>
</evidence>
<dbReference type="EMBL" id="JADYXP020000006">
    <property type="protein sequence ID" value="KAL0121832.1"/>
    <property type="molecule type" value="Genomic_DNA"/>
</dbReference>
<sequence length="106" mass="12563">MLISRGLNLLKLSCRSNKYKVSATNTRIIRLSHDNHSYRDFPPVEKGWVYAAEFFGGLMWWWVLWHLWHDYGHIIGEFPYPEPSKWTDEELGIPPDDYPEPATRKS</sequence>
<dbReference type="InterPro" id="IPR026627">
    <property type="entry name" value="NDUFB2_animal"/>
</dbReference>
<proteinExistence type="inferred from homology"/>
<keyword evidence="13" id="KW-1185">Reference proteome</keyword>
<evidence type="ECO:0000256" key="3">
    <source>
        <dbReference type="ARBA" id="ARBA00005923"/>
    </source>
</evidence>
<dbReference type="GO" id="GO:0045271">
    <property type="term" value="C:respiratory chain complex I"/>
    <property type="evidence" value="ECO:0007669"/>
    <property type="project" value="InterPro"/>
</dbReference>
<keyword evidence="5" id="KW-0813">Transport</keyword>
<evidence type="ECO:0000256" key="7">
    <source>
        <dbReference type="ARBA" id="ARBA00022792"/>
    </source>
</evidence>
<evidence type="ECO:0000256" key="5">
    <source>
        <dbReference type="ARBA" id="ARBA00022448"/>
    </source>
</evidence>
<evidence type="ECO:0000313" key="12">
    <source>
        <dbReference type="EMBL" id="KAL0121832.1"/>
    </source>
</evidence>
<evidence type="ECO:0000256" key="10">
    <source>
        <dbReference type="ARBA" id="ARBA00023128"/>
    </source>
</evidence>
<dbReference type="Pfam" id="PF14813">
    <property type="entry name" value="NADH_B2"/>
    <property type="match status" value="1"/>
</dbReference>
<keyword evidence="7" id="KW-0999">Mitochondrion inner membrane</keyword>
<comment type="subcellular location">
    <subcellularLocation>
        <location evidence="2">Mitochondrion inner membrane</location>
        <topology evidence="2">Peripheral membrane protein</topology>
        <orientation evidence="2">Matrix side</orientation>
    </subcellularLocation>
</comment>
<gene>
    <name evidence="12" type="ORF">PUN28_006947</name>
</gene>
<keyword evidence="11" id="KW-0472">Membrane</keyword>
<name>A0AAW2G2V1_9HYME</name>
<dbReference type="GO" id="GO:0032981">
    <property type="term" value="P:mitochondrial respiratory chain complex I assembly"/>
    <property type="evidence" value="ECO:0007669"/>
    <property type="project" value="TreeGrafter"/>
</dbReference>
<evidence type="ECO:0000256" key="2">
    <source>
        <dbReference type="ARBA" id="ARBA00004443"/>
    </source>
</evidence>
<evidence type="ECO:0000256" key="11">
    <source>
        <dbReference type="ARBA" id="ARBA00023136"/>
    </source>
</evidence>
<evidence type="ECO:0000256" key="6">
    <source>
        <dbReference type="ARBA" id="ARBA00022660"/>
    </source>
</evidence>
<comment type="function">
    <text evidence="1">Accessory subunit of the mitochondrial membrane respiratory chain NADH dehydrogenase (Complex I), that is believed not to be involved in catalysis. Complex I functions in the transfer of electrons from NADH to the respiratory chain. The immediate electron acceptor for the enzyme is believed to be ubiquinone.</text>
</comment>
<keyword evidence="8" id="KW-0809">Transit peptide</keyword>
<evidence type="ECO:0000256" key="8">
    <source>
        <dbReference type="ARBA" id="ARBA00022946"/>
    </source>
</evidence>
<comment type="subunit">
    <text evidence="4">Complex I is composed of 45 different subunits.</text>
</comment>
<dbReference type="GO" id="GO:0005743">
    <property type="term" value="C:mitochondrial inner membrane"/>
    <property type="evidence" value="ECO:0007669"/>
    <property type="project" value="UniProtKB-SubCell"/>
</dbReference>
<keyword evidence="9" id="KW-0249">Electron transport</keyword>
<comment type="similarity">
    <text evidence="3">Belongs to the complex I NDUFB2 subunit family.</text>
</comment>
<protein>
    <recommendedName>
        <fullName evidence="14">NADH dehydrogenase [ubiquinone] 1 beta subcomplex subunit 2, mitochondrial</fullName>
    </recommendedName>
</protein>
<comment type="caution">
    <text evidence="12">The sequence shown here is derived from an EMBL/GenBank/DDBJ whole genome shotgun (WGS) entry which is preliminary data.</text>
</comment>
<evidence type="ECO:0000256" key="9">
    <source>
        <dbReference type="ARBA" id="ARBA00022982"/>
    </source>
</evidence>
<evidence type="ECO:0000256" key="4">
    <source>
        <dbReference type="ARBA" id="ARBA00011533"/>
    </source>
</evidence>
<keyword evidence="6" id="KW-0679">Respiratory chain</keyword>
<accession>A0AAW2G2V1</accession>
<reference evidence="12 13" key="1">
    <citation type="submission" date="2023-03" db="EMBL/GenBank/DDBJ databases">
        <title>High recombination rates correlate with genetic variation in Cardiocondyla obscurior ants.</title>
        <authorList>
            <person name="Errbii M."/>
        </authorList>
    </citation>
    <scope>NUCLEOTIDE SEQUENCE [LARGE SCALE GENOMIC DNA]</scope>
    <source>
        <strain evidence="12">Alpha-2009</strain>
        <tissue evidence="12">Whole body</tissue>
    </source>
</reference>